<evidence type="ECO:0000313" key="4">
    <source>
        <dbReference type="Proteomes" id="UP000271974"/>
    </source>
</evidence>
<dbReference type="EMBL" id="RQTK01000496">
    <property type="protein sequence ID" value="RUS78674.1"/>
    <property type="molecule type" value="Genomic_DNA"/>
</dbReference>
<keyword evidence="4" id="KW-1185">Reference proteome</keyword>
<organism evidence="3 4">
    <name type="scientific">Elysia chlorotica</name>
    <name type="common">Eastern emerald elysia</name>
    <name type="synonym">Sea slug</name>
    <dbReference type="NCBI Taxonomy" id="188477"/>
    <lineage>
        <taxon>Eukaryota</taxon>
        <taxon>Metazoa</taxon>
        <taxon>Spiralia</taxon>
        <taxon>Lophotrochozoa</taxon>
        <taxon>Mollusca</taxon>
        <taxon>Gastropoda</taxon>
        <taxon>Heterobranchia</taxon>
        <taxon>Euthyneura</taxon>
        <taxon>Panpulmonata</taxon>
        <taxon>Sacoglossa</taxon>
        <taxon>Placobranchoidea</taxon>
        <taxon>Plakobranchidae</taxon>
        <taxon>Elysia</taxon>
    </lineage>
</organism>
<dbReference type="OrthoDB" id="6142414at2759"/>
<keyword evidence="1" id="KW-0175">Coiled coil</keyword>
<dbReference type="Proteomes" id="UP000271974">
    <property type="component" value="Unassembled WGS sequence"/>
</dbReference>
<name>A0A3S1HG35_ELYCH</name>
<feature type="non-terminal residue" evidence="3">
    <location>
        <position position="134"/>
    </location>
</feature>
<reference evidence="3 4" key="1">
    <citation type="submission" date="2019-01" db="EMBL/GenBank/DDBJ databases">
        <title>A draft genome assembly of the solar-powered sea slug Elysia chlorotica.</title>
        <authorList>
            <person name="Cai H."/>
            <person name="Li Q."/>
            <person name="Fang X."/>
            <person name="Li J."/>
            <person name="Curtis N.E."/>
            <person name="Altenburger A."/>
            <person name="Shibata T."/>
            <person name="Feng M."/>
            <person name="Maeda T."/>
            <person name="Schwartz J.A."/>
            <person name="Shigenobu S."/>
            <person name="Lundholm N."/>
            <person name="Nishiyama T."/>
            <person name="Yang H."/>
            <person name="Hasebe M."/>
            <person name="Li S."/>
            <person name="Pierce S.K."/>
            <person name="Wang J."/>
        </authorList>
    </citation>
    <scope>NUCLEOTIDE SEQUENCE [LARGE SCALE GENOMIC DNA]</scope>
    <source>
        <strain evidence="3">EC2010</strain>
        <tissue evidence="3">Whole organism of an adult</tissue>
    </source>
</reference>
<sequence length="134" mass="15381">MDSHTNINGPTTEETRSQTKELGGDEKVDDCGTEDEPCENQMSLDDIEASMKQMIEEVKKKREHDMTAVEEVKKEIMAQAKRSCEMLEQHMTDMHAVKGKEMDDKWEELVKVLDRIKESQAEIDKTKLSMGMLC</sequence>
<evidence type="ECO:0000313" key="3">
    <source>
        <dbReference type="EMBL" id="RUS78674.1"/>
    </source>
</evidence>
<comment type="caution">
    <text evidence="3">The sequence shown here is derived from an EMBL/GenBank/DDBJ whole genome shotgun (WGS) entry which is preliminary data.</text>
</comment>
<evidence type="ECO:0000256" key="1">
    <source>
        <dbReference type="SAM" id="Coils"/>
    </source>
</evidence>
<feature type="compositionally biased region" description="Polar residues" evidence="2">
    <location>
        <begin position="1"/>
        <end position="12"/>
    </location>
</feature>
<evidence type="ECO:0000256" key="2">
    <source>
        <dbReference type="SAM" id="MobiDB-lite"/>
    </source>
</evidence>
<gene>
    <name evidence="3" type="ORF">EGW08_013562</name>
</gene>
<proteinExistence type="predicted"/>
<dbReference type="AlphaFoldDB" id="A0A3S1HG35"/>
<feature type="coiled-coil region" evidence="1">
    <location>
        <begin position="44"/>
        <end position="75"/>
    </location>
</feature>
<accession>A0A3S1HG35</accession>
<feature type="region of interest" description="Disordered" evidence="2">
    <location>
        <begin position="1"/>
        <end position="39"/>
    </location>
</feature>
<protein>
    <submittedName>
        <fullName evidence="3">Uncharacterized protein</fullName>
    </submittedName>
</protein>
<feature type="compositionally biased region" description="Basic and acidic residues" evidence="2">
    <location>
        <begin position="13"/>
        <end position="30"/>
    </location>
</feature>